<accession>A0A202F7T4</accession>
<proteinExistence type="predicted"/>
<feature type="domain" description="HNH nuclease" evidence="1">
    <location>
        <begin position="32"/>
        <end position="88"/>
    </location>
</feature>
<reference evidence="2 3" key="1">
    <citation type="submission" date="2017-03" db="EMBL/GenBank/DDBJ databases">
        <title>Genome sequence of Lactobacillus bobalius KACC 16343.</title>
        <authorList>
            <person name="Chun J."/>
        </authorList>
    </citation>
    <scope>NUCLEOTIDE SEQUENCE [LARGE SCALE GENOMIC DNA]</scope>
    <source>
        <strain evidence="2 3">KACC 16343</strain>
    </source>
</reference>
<name>A0A202F7T4_9LACO</name>
<evidence type="ECO:0000259" key="1">
    <source>
        <dbReference type="SMART" id="SM00507"/>
    </source>
</evidence>
<dbReference type="InterPro" id="IPR003615">
    <property type="entry name" value="HNH_nuc"/>
</dbReference>
<dbReference type="CDD" id="cd00085">
    <property type="entry name" value="HNHc"/>
    <property type="match status" value="1"/>
</dbReference>
<dbReference type="Proteomes" id="UP000196232">
    <property type="component" value="Unassembled WGS sequence"/>
</dbReference>
<dbReference type="GO" id="GO:0004519">
    <property type="term" value="F:endonuclease activity"/>
    <property type="evidence" value="ECO:0007669"/>
    <property type="project" value="InterPro"/>
</dbReference>
<protein>
    <recommendedName>
        <fullName evidence="1">HNH nuclease domain-containing protein</fullName>
    </recommendedName>
</protein>
<dbReference type="Gene3D" id="1.10.30.50">
    <property type="match status" value="1"/>
</dbReference>
<comment type="caution">
    <text evidence="2">The sequence shown here is derived from an EMBL/GenBank/DDBJ whole genome shotgun (WGS) entry which is preliminary data.</text>
</comment>
<dbReference type="Pfam" id="PF01844">
    <property type="entry name" value="HNH"/>
    <property type="match status" value="1"/>
</dbReference>
<dbReference type="RefSeq" id="WP_056951597.1">
    <property type="nucleotide sequence ID" value="NZ_LNUA01000011.1"/>
</dbReference>
<dbReference type="EMBL" id="MYFM01000007">
    <property type="protein sequence ID" value="OVE96541.1"/>
    <property type="molecule type" value="Genomic_DNA"/>
</dbReference>
<sequence length="109" mass="13262">MNLMTDDMLHKLRDWIANDDVIKFYHTREWQRVRSARLKLDHEECQVCKTQGKHTHATTVHHIKHVRDYPLQALSLSNTETICRVHHNQEHPEKLEAFHKDKFENEERW</sequence>
<dbReference type="GO" id="GO:0003676">
    <property type="term" value="F:nucleic acid binding"/>
    <property type="evidence" value="ECO:0007669"/>
    <property type="project" value="InterPro"/>
</dbReference>
<evidence type="ECO:0000313" key="2">
    <source>
        <dbReference type="EMBL" id="OVE96541.1"/>
    </source>
</evidence>
<evidence type="ECO:0000313" key="3">
    <source>
        <dbReference type="Proteomes" id="UP000196232"/>
    </source>
</evidence>
<dbReference type="InterPro" id="IPR002711">
    <property type="entry name" value="HNH"/>
</dbReference>
<gene>
    <name evidence="2" type="ORF">LKACC16343_02210</name>
</gene>
<dbReference type="SMART" id="SM00507">
    <property type="entry name" value="HNHc"/>
    <property type="match status" value="1"/>
</dbReference>
<dbReference type="GO" id="GO:0008270">
    <property type="term" value="F:zinc ion binding"/>
    <property type="evidence" value="ECO:0007669"/>
    <property type="project" value="InterPro"/>
</dbReference>
<organism evidence="2 3">
    <name type="scientific">Companilactobacillus bobalius</name>
    <dbReference type="NCBI Taxonomy" id="2801451"/>
    <lineage>
        <taxon>Bacteria</taxon>
        <taxon>Bacillati</taxon>
        <taxon>Bacillota</taxon>
        <taxon>Bacilli</taxon>
        <taxon>Lactobacillales</taxon>
        <taxon>Lactobacillaceae</taxon>
        <taxon>Companilactobacillus</taxon>
    </lineage>
</organism>
<dbReference type="AlphaFoldDB" id="A0A202F7T4"/>